<dbReference type="AlphaFoldDB" id="A0A3P7JAD8"/>
<evidence type="ECO:0000313" key="4">
    <source>
        <dbReference type="Proteomes" id="UP000270094"/>
    </source>
</evidence>
<reference evidence="3 4" key="1">
    <citation type="submission" date="2018-11" db="EMBL/GenBank/DDBJ databases">
        <authorList>
            <consortium name="Pathogen Informatics"/>
        </authorList>
    </citation>
    <scope>NUCLEOTIDE SEQUENCE [LARGE SCALE GENOMIC DNA]</scope>
</reference>
<organism evidence="3 4">
    <name type="scientific">Strongylus vulgaris</name>
    <name type="common">Blood worm</name>
    <dbReference type="NCBI Taxonomy" id="40348"/>
    <lineage>
        <taxon>Eukaryota</taxon>
        <taxon>Metazoa</taxon>
        <taxon>Ecdysozoa</taxon>
        <taxon>Nematoda</taxon>
        <taxon>Chromadorea</taxon>
        <taxon>Rhabditida</taxon>
        <taxon>Rhabditina</taxon>
        <taxon>Rhabditomorpha</taxon>
        <taxon>Strongyloidea</taxon>
        <taxon>Strongylidae</taxon>
        <taxon>Strongylus</taxon>
    </lineage>
</organism>
<gene>
    <name evidence="3" type="ORF">SVUK_LOCUS12631</name>
</gene>
<keyword evidence="2" id="KW-1133">Transmembrane helix</keyword>
<feature type="region of interest" description="Disordered" evidence="1">
    <location>
        <begin position="54"/>
        <end position="78"/>
    </location>
</feature>
<evidence type="ECO:0000256" key="1">
    <source>
        <dbReference type="SAM" id="MobiDB-lite"/>
    </source>
</evidence>
<dbReference type="Proteomes" id="UP000270094">
    <property type="component" value="Unassembled WGS sequence"/>
</dbReference>
<feature type="compositionally biased region" description="Pro residues" evidence="1">
    <location>
        <begin position="58"/>
        <end position="74"/>
    </location>
</feature>
<keyword evidence="2" id="KW-0812">Transmembrane</keyword>
<sequence>MPLTGLYLWSVVAGAAVVASLIVLLLALSCIFWERFVSIMEGLSRADAALFNRDASPAPSPDPDTAPPAAPSPAPCCSAAPAQPAAELIPIFKKLLINA</sequence>
<evidence type="ECO:0000313" key="3">
    <source>
        <dbReference type="EMBL" id="VDM77633.1"/>
    </source>
</evidence>
<accession>A0A3P7JAD8</accession>
<name>A0A3P7JAD8_STRVU</name>
<keyword evidence="2" id="KW-0472">Membrane</keyword>
<keyword evidence="4" id="KW-1185">Reference proteome</keyword>
<protein>
    <submittedName>
        <fullName evidence="3">Uncharacterized protein</fullName>
    </submittedName>
</protein>
<evidence type="ECO:0000256" key="2">
    <source>
        <dbReference type="SAM" id="Phobius"/>
    </source>
</evidence>
<feature type="transmembrane region" description="Helical" evidence="2">
    <location>
        <begin position="6"/>
        <end position="33"/>
    </location>
</feature>
<dbReference type="EMBL" id="UYYB01099718">
    <property type="protein sequence ID" value="VDM77633.1"/>
    <property type="molecule type" value="Genomic_DNA"/>
</dbReference>
<proteinExistence type="predicted"/>